<gene>
    <name evidence="3" type="ORF">IWQ60_008185</name>
</gene>
<dbReference type="PANTHER" id="PTHR47052">
    <property type="entry name" value="CONSERVED SERINE PROLINE-RICH PROTEIN (AFU_ORTHOLOGUE AFUA_2G01790)"/>
    <property type="match status" value="1"/>
</dbReference>
<organism evidence="3 4">
    <name type="scientific">Tieghemiomyces parasiticus</name>
    <dbReference type="NCBI Taxonomy" id="78921"/>
    <lineage>
        <taxon>Eukaryota</taxon>
        <taxon>Fungi</taxon>
        <taxon>Fungi incertae sedis</taxon>
        <taxon>Zoopagomycota</taxon>
        <taxon>Kickxellomycotina</taxon>
        <taxon>Dimargaritomycetes</taxon>
        <taxon>Dimargaritales</taxon>
        <taxon>Dimargaritaceae</taxon>
        <taxon>Tieghemiomyces</taxon>
    </lineage>
</organism>
<dbReference type="Gene3D" id="2.60.40.150">
    <property type="entry name" value="C2 domain"/>
    <property type="match status" value="1"/>
</dbReference>
<evidence type="ECO:0000259" key="2">
    <source>
        <dbReference type="PROSITE" id="PS50004"/>
    </source>
</evidence>
<evidence type="ECO:0000256" key="1">
    <source>
        <dbReference type="SAM" id="MobiDB-lite"/>
    </source>
</evidence>
<dbReference type="Proteomes" id="UP001150569">
    <property type="component" value="Unassembled WGS sequence"/>
</dbReference>
<dbReference type="AlphaFoldDB" id="A0A9W8DM77"/>
<dbReference type="InterPro" id="IPR035892">
    <property type="entry name" value="C2_domain_sf"/>
</dbReference>
<dbReference type="InterPro" id="IPR000008">
    <property type="entry name" value="C2_dom"/>
</dbReference>
<feature type="domain" description="C2" evidence="2">
    <location>
        <begin position="1"/>
        <end position="104"/>
    </location>
</feature>
<protein>
    <recommendedName>
        <fullName evidence="2">C2 domain-containing protein</fullName>
    </recommendedName>
</protein>
<feature type="compositionally biased region" description="Low complexity" evidence="1">
    <location>
        <begin position="176"/>
        <end position="188"/>
    </location>
</feature>
<accession>A0A9W8DM77</accession>
<feature type="region of interest" description="Disordered" evidence="1">
    <location>
        <begin position="355"/>
        <end position="387"/>
    </location>
</feature>
<dbReference type="SUPFAM" id="SSF49562">
    <property type="entry name" value="C2 domain (Calcium/lipid-binding domain, CaLB)"/>
    <property type="match status" value="1"/>
</dbReference>
<keyword evidence="4" id="KW-1185">Reference proteome</keyword>
<sequence>MPPKLGTLQIYVAEGRNLPNRDFFGKQDPFLEFNLGGIAKRTRVDKKGGANPKWKEDVYFDVPAGVSSLAMRCADRDISSSDDIGAATIDLARIYEEEEVHAWYKMQRKNKFAGEIFLEFTFTPISGRKKPSLHKIHKPMASMATLNNVAYEAQSSTGATVVNPVAAPTNGPPPFAQSHASLSSVSSAGRPPAAPHHTPPATNPAQTPYPPHSGAMYPPTGGTAYPPASGTSYPPANRPMYPPSNFSMASFASTDNFTQSSLNINQSTMSLAPGAYPPSPAAYGSPAPYPYTSSSYSMPPAPSSQHSYSGYGASPPQPSFAGGFVAPTPPALYPPGSSPSTSLPPAGMVNVYPPGLNPHSFPEPSAPPLGPPGGGSYPPGGFTFSPY</sequence>
<evidence type="ECO:0000313" key="4">
    <source>
        <dbReference type="Proteomes" id="UP001150569"/>
    </source>
</evidence>
<dbReference type="EMBL" id="JANBPT010000594">
    <property type="protein sequence ID" value="KAJ1916185.1"/>
    <property type="molecule type" value="Genomic_DNA"/>
</dbReference>
<dbReference type="PROSITE" id="PS50004">
    <property type="entry name" value="C2"/>
    <property type="match status" value="1"/>
</dbReference>
<proteinExistence type="predicted"/>
<dbReference type="PANTHER" id="PTHR47052:SF3">
    <property type="entry name" value="INGRESSION PROTEIN 1"/>
    <property type="match status" value="1"/>
</dbReference>
<comment type="caution">
    <text evidence="3">The sequence shown here is derived from an EMBL/GenBank/DDBJ whole genome shotgun (WGS) entry which is preliminary data.</text>
</comment>
<dbReference type="InterPro" id="IPR052981">
    <property type="entry name" value="Ingression_C2_domain"/>
</dbReference>
<dbReference type="OrthoDB" id="270970at2759"/>
<feature type="compositionally biased region" description="Pro residues" evidence="1">
    <location>
        <begin position="192"/>
        <end position="211"/>
    </location>
</feature>
<reference evidence="3" key="1">
    <citation type="submission" date="2022-07" db="EMBL/GenBank/DDBJ databases">
        <title>Phylogenomic reconstructions and comparative analyses of Kickxellomycotina fungi.</title>
        <authorList>
            <person name="Reynolds N.K."/>
            <person name="Stajich J.E."/>
            <person name="Barry K."/>
            <person name="Grigoriev I.V."/>
            <person name="Crous P."/>
            <person name="Smith M.E."/>
        </authorList>
    </citation>
    <scope>NUCLEOTIDE SEQUENCE</scope>
    <source>
        <strain evidence="3">RSA 861</strain>
    </source>
</reference>
<name>A0A9W8DM77_9FUNG</name>
<dbReference type="Pfam" id="PF00168">
    <property type="entry name" value="C2"/>
    <property type="match status" value="1"/>
</dbReference>
<dbReference type="SMART" id="SM00239">
    <property type="entry name" value="C2"/>
    <property type="match status" value="1"/>
</dbReference>
<feature type="region of interest" description="Disordered" evidence="1">
    <location>
        <begin position="162"/>
        <end position="223"/>
    </location>
</feature>
<evidence type="ECO:0000313" key="3">
    <source>
        <dbReference type="EMBL" id="KAJ1916185.1"/>
    </source>
</evidence>